<evidence type="ECO:0000256" key="9">
    <source>
        <dbReference type="ARBA" id="ARBA00023004"/>
    </source>
</evidence>
<dbReference type="SUPFAM" id="SSF53850">
    <property type="entry name" value="Periplasmic binding protein-like II"/>
    <property type="match status" value="1"/>
</dbReference>
<evidence type="ECO:0000256" key="4">
    <source>
        <dbReference type="ARBA" id="ARBA00011738"/>
    </source>
</evidence>
<evidence type="ECO:0000256" key="3">
    <source>
        <dbReference type="ARBA" id="ARBA00009406"/>
    </source>
</evidence>
<evidence type="ECO:0000259" key="13">
    <source>
        <dbReference type="Pfam" id="PF09084"/>
    </source>
</evidence>
<protein>
    <recommendedName>
        <fullName evidence="10">Thiamine pyrimidine synthase</fullName>
    </recommendedName>
</protein>
<dbReference type="PANTHER" id="PTHR31528">
    <property type="entry name" value="4-AMINO-5-HYDROXYMETHYL-2-METHYLPYRIMIDINE PHOSPHATE SYNTHASE THI11-RELATED"/>
    <property type="match status" value="1"/>
</dbReference>
<dbReference type="RefSeq" id="WP_246966364.1">
    <property type="nucleotide sequence ID" value="NZ_CP095397.1"/>
</dbReference>
<gene>
    <name evidence="14" type="ORF">ACFOZ7_07120</name>
</gene>
<keyword evidence="7" id="KW-0663">Pyridoxal phosphate</keyword>
<reference evidence="14 15" key="1">
    <citation type="journal article" date="2014" name="Int. J. Syst. Evol. Microbiol.">
        <title>Complete genome sequence of Corynebacterium casei LMG S-19264T (=DSM 44701T), isolated from a smear-ripened cheese.</title>
        <authorList>
            <consortium name="US DOE Joint Genome Institute (JGI-PGF)"/>
            <person name="Walter F."/>
            <person name="Albersmeier A."/>
            <person name="Kalinowski J."/>
            <person name="Ruckert C."/>
        </authorList>
    </citation>
    <scope>NUCLEOTIDE SEQUENCE [LARGE SCALE GENOMIC DNA]</scope>
    <source>
        <strain evidence="14 15">IBRC-M 10912</strain>
    </source>
</reference>
<dbReference type="Pfam" id="PF09084">
    <property type="entry name" value="NMT1"/>
    <property type="match status" value="1"/>
</dbReference>
<evidence type="ECO:0000313" key="15">
    <source>
        <dbReference type="Proteomes" id="UP001595821"/>
    </source>
</evidence>
<evidence type="ECO:0000256" key="8">
    <source>
        <dbReference type="ARBA" id="ARBA00022977"/>
    </source>
</evidence>
<feature type="domain" description="SsuA/THI5-like" evidence="13">
    <location>
        <begin position="75"/>
        <end position="283"/>
    </location>
</feature>
<dbReference type="GO" id="GO:0016740">
    <property type="term" value="F:transferase activity"/>
    <property type="evidence" value="ECO:0007669"/>
    <property type="project" value="UniProtKB-KW"/>
</dbReference>
<dbReference type="InterPro" id="IPR015168">
    <property type="entry name" value="SsuA/THI5"/>
</dbReference>
<comment type="pathway">
    <text evidence="2">Cofactor biosynthesis; thiamine diphosphate biosynthesis.</text>
</comment>
<evidence type="ECO:0000256" key="6">
    <source>
        <dbReference type="ARBA" id="ARBA00022723"/>
    </source>
</evidence>
<keyword evidence="6" id="KW-0479">Metal-binding</keyword>
<dbReference type="GO" id="GO:0046872">
    <property type="term" value="F:metal ion binding"/>
    <property type="evidence" value="ECO:0007669"/>
    <property type="project" value="UniProtKB-KW"/>
</dbReference>
<dbReference type="PROSITE" id="PS51257">
    <property type="entry name" value="PROKAR_LIPOPROTEIN"/>
    <property type="match status" value="1"/>
</dbReference>
<dbReference type="GeneID" id="71854277"/>
<evidence type="ECO:0000256" key="12">
    <source>
        <dbReference type="SAM" id="MobiDB-lite"/>
    </source>
</evidence>
<proteinExistence type="inferred from homology"/>
<comment type="catalytic activity">
    <reaction evidence="11">
        <text>N(6)-(pyridoxal phosphate)-L-lysyl-[4-amino-5-hydroxymethyl-2-methylpyrimidine phosphate synthase] + L-histidyl-[4-amino-5-hydroxymethyl-2-methylpyrimidine phosphate synthase] + 2 Fe(3+) + 4 H2O = L-lysyl-[4-amino-5-hydroxymethyl-2-methylpyrimidine phosphate synthase] + (2S)-2-amino-5-hydroxy-4-oxopentanoyl-[4-amino-5-hydroxymethyl-2-methylpyrimidine phosphate synthase] + 4-amino-2-methyl-5-(phosphooxymethyl)pyrimidine + 3-oxopropanoate + 2 Fe(2+) + 2 H(+)</text>
        <dbReference type="Rhea" id="RHEA:65756"/>
        <dbReference type="Rhea" id="RHEA-COMP:16892"/>
        <dbReference type="Rhea" id="RHEA-COMP:16893"/>
        <dbReference type="Rhea" id="RHEA-COMP:16894"/>
        <dbReference type="Rhea" id="RHEA-COMP:16895"/>
        <dbReference type="ChEBI" id="CHEBI:15377"/>
        <dbReference type="ChEBI" id="CHEBI:15378"/>
        <dbReference type="ChEBI" id="CHEBI:29033"/>
        <dbReference type="ChEBI" id="CHEBI:29034"/>
        <dbReference type="ChEBI" id="CHEBI:29969"/>
        <dbReference type="ChEBI" id="CHEBI:29979"/>
        <dbReference type="ChEBI" id="CHEBI:33190"/>
        <dbReference type="ChEBI" id="CHEBI:58354"/>
        <dbReference type="ChEBI" id="CHEBI:143915"/>
        <dbReference type="ChEBI" id="CHEBI:157692"/>
    </reaction>
    <physiologicalReaction direction="left-to-right" evidence="11">
        <dbReference type="Rhea" id="RHEA:65757"/>
    </physiologicalReaction>
</comment>
<evidence type="ECO:0000256" key="10">
    <source>
        <dbReference type="ARBA" id="ARBA00033171"/>
    </source>
</evidence>
<comment type="similarity">
    <text evidence="3">Belongs to the NMT1/THI5 family.</text>
</comment>
<dbReference type="AlphaFoldDB" id="A0ABD5NXF5"/>
<evidence type="ECO:0000256" key="5">
    <source>
        <dbReference type="ARBA" id="ARBA00022679"/>
    </source>
</evidence>
<comment type="subunit">
    <text evidence="4">Homodimer.</text>
</comment>
<feature type="compositionally biased region" description="Acidic residues" evidence="12">
    <location>
        <begin position="41"/>
        <end position="57"/>
    </location>
</feature>
<keyword evidence="5" id="KW-0808">Transferase</keyword>
<evidence type="ECO:0000256" key="2">
    <source>
        <dbReference type="ARBA" id="ARBA00004948"/>
    </source>
</evidence>
<dbReference type="Proteomes" id="UP001595821">
    <property type="component" value="Unassembled WGS sequence"/>
</dbReference>
<keyword evidence="8" id="KW-0784">Thiamine biosynthesis</keyword>
<evidence type="ECO:0000256" key="7">
    <source>
        <dbReference type="ARBA" id="ARBA00022898"/>
    </source>
</evidence>
<evidence type="ECO:0000256" key="11">
    <source>
        <dbReference type="ARBA" id="ARBA00048179"/>
    </source>
</evidence>
<dbReference type="PANTHER" id="PTHR31528:SF1">
    <property type="entry name" value="4-AMINO-5-HYDROXYMETHYL-2-METHYLPYRIMIDINE PHOSPHATE SYNTHASE THI11-RELATED"/>
    <property type="match status" value="1"/>
</dbReference>
<keyword evidence="9" id="KW-0408">Iron</keyword>
<dbReference type="EMBL" id="JBHSDJ010000016">
    <property type="protein sequence ID" value="MFC4246769.1"/>
    <property type="molecule type" value="Genomic_DNA"/>
</dbReference>
<comment type="function">
    <text evidence="1">Responsible for the formation of the pyrimidine heterocycle in the thiamine biosynthesis pathway. Catalyzes the formation of hydroxymethylpyrimidine phosphate (HMP-P) from histidine and pyridoxal phosphate (PLP). The protein uses PLP and the active site histidine to form HMP-P, generating an inactive enzyme. The enzyme can only undergo a single turnover, which suggests it is a suicide enzyme.</text>
</comment>
<sequence length="375" mass="40175">MTRIHTGRGERAARNTRRGFLAVAGGVAVAGCTGRFGSDGEPNDNEPNDVGDDTADGPEVESVSLLLNWNISGLHAPYVAADENGFYEEEGFEAVEIESGDGSDFAANQAGLGNVEFAISSSDQILNVNSRGLSPLAVGIVMQRNPNVVFASRKQFGELADAEQLDGATVGSGPGMVRQMTQAFLDSHGILESVEYVDTGFDTVQQLLGGEIDAAGGVFGDVVDAEHQGGEIDVLPIADAIPSYGHLVATEKDFGDANPNTVRAFLRATARGAVWASQNPDEAIDLLVDVQPELEEVRENQADKWGVMHGEYMTSETVRENGWGFSAADPWERTHEVLADGDVLEGDVDPNNVWTNEYLDAEYEYVADYAELVEE</sequence>
<name>A0ABD5NXF5_9EURY</name>
<evidence type="ECO:0000313" key="14">
    <source>
        <dbReference type="EMBL" id="MFC4246769.1"/>
    </source>
</evidence>
<dbReference type="GO" id="GO:0009228">
    <property type="term" value="P:thiamine biosynthetic process"/>
    <property type="evidence" value="ECO:0007669"/>
    <property type="project" value="UniProtKB-KW"/>
</dbReference>
<organism evidence="14 15">
    <name type="scientific">Natribaculum luteum</name>
    <dbReference type="NCBI Taxonomy" id="1586232"/>
    <lineage>
        <taxon>Archaea</taxon>
        <taxon>Methanobacteriati</taxon>
        <taxon>Methanobacteriota</taxon>
        <taxon>Stenosarchaea group</taxon>
        <taxon>Halobacteria</taxon>
        <taxon>Halobacteriales</taxon>
        <taxon>Natrialbaceae</taxon>
        <taxon>Natribaculum</taxon>
    </lineage>
</organism>
<evidence type="ECO:0000256" key="1">
    <source>
        <dbReference type="ARBA" id="ARBA00003469"/>
    </source>
</evidence>
<dbReference type="Gene3D" id="3.40.190.10">
    <property type="entry name" value="Periplasmic binding protein-like II"/>
    <property type="match status" value="2"/>
</dbReference>
<comment type="caution">
    <text evidence="14">The sequence shown here is derived from an EMBL/GenBank/DDBJ whole genome shotgun (WGS) entry which is preliminary data.</text>
</comment>
<dbReference type="InterPro" id="IPR027939">
    <property type="entry name" value="NMT1/THI5"/>
</dbReference>
<accession>A0ABD5NXF5</accession>
<feature type="region of interest" description="Disordered" evidence="12">
    <location>
        <begin position="34"/>
        <end position="57"/>
    </location>
</feature>